<dbReference type="AlphaFoldDB" id="A0A2W4TKB2"/>
<dbReference type="EMBL" id="QJPH01000143">
    <property type="protein sequence ID" value="PZN84824.1"/>
    <property type="molecule type" value="Genomic_DNA"/>
</dbReference>
<protein>
    <recommendedName>
        <fullName evidence="3">SapC family protein</fullName>
    </recommendedName>
</protein>
<comment type="caution">
    <text evidence="1">The sequence shown here is derived from an EMBL/GenBank/DDBJ whole genome shotgun (WGS) entry which is preliminary data.</text>
</comment>
<sequence length="255" mass="28267">MSENQQDASNVTLLFYREITVLNPQRHGGLKIGTPPDQSFAAHTNSVPLVGVEFVECCREYPVVFAQGENGTFNPVAVLGLENSENLFLDEGLAWKANYVPAFVRRYPFVLGDNPQNPTQPWVCVDESCPWLGEDQGEPLFVGDKPSVFLNQTLSFLTDYNLQSQRTVDFCSKLVDLGLLKEQQAQATADGKSFTLSGLWAVDEAALLQLDADKVQELFKSGELAWIYFHLASLANFRRLAERKAAKVPAAVALH</sequence>
<dbReference type="Proteomes" id="UP000249396">
    <property type="component" value="Unassembled WGS sequence"/>
</dbReference>
<evidence type="ECO:0000313" key="1">
    <source>
        <dbReference type="EMBL" id="PZN84824.1"/>
    </source>
</evidence>
<dbReference type="Pfam" id="PF07277">
    <property type="entry name" value="SapC"/>
    <property type="match status" value="1"/>
</dbReference>
<evidence type="ECO:0000313" key="2">
    <source>
        <dbReference type="Proteomes" id="UP000249396"/>
    </source>
</evidence>
<gene>
    <name evidence="1" type="ORF">DM484_02380</name>
</gene>
<accession>A0A2W4TKB2</accession>
<proteinExistence type="predicted"/>
<evidence type="ECO:0008006" key="3">
    <source>
        <dbReference type="Google" id="ProtNLM"/>
    </source>
</evidence>
<name>A0A2W4TKB2_9GAMM</name>
<organism evidence="1 2">
    <name type="scientific">Candidatus Methylumidiphilus alinenensis</name>
    <dbReference type="NCBI Taxonomy" id="2202197"/>
    <lineage>
        <taxon>Bacteria</taxon>
        <taxon>Pseudomonadati</taxon>
        <taxon>Pseudomonadota</taxon>
        <taxon>Gammaproteobacteria</taxon>
        <taxon>Methylococcales</taxon>
        <taxon>Candidatus Methylumidiphilus</taxon>
    </lineage>
</organism>
<dbReference type="InterPro" id="IPR010836">
    <property type="entry name" value="SapC"/>
</dbReference>
<reference evidence="1 2" key="1">
    <citation type="journal article" date="2018" name="Aquat. Microb. Ecol.">
        <title>Gammaproteobacterial methanotrophs dominate.</title>
        <authorList>
            <person name="Rissanen A.J."/>
            <person name="Saarenheimo J."/>
            <person name="Tiirola M."/>
            <person name="Peura S."/>
            <person name="Aalto S.L."/>
            <person name="Karvinen A."/>
            <person name="Nykanen H."/>
        </authorList>
    </citation>
    <scope>NUCLEOTIDE SEQUENCE [LARGE SCALE GENOMIC DNA]</scope>
    <source>
        <strain evidence="1">AMbin10</strain>
    </source>
</reference>